<proteinExistence type="inferred from homology"/>
<dbReference type="GO" id="GO:0006355">
    <property type="term" value="P:regulation of DNA-templated transcription"/>
    <property type="evidence" value="ECO:0007669"/>
    <property type="project" value="InterPro"/>
</dbReference>
<keyword evidence="4" id="KW-0804">Transcription</keyword>
<dbReference type="KEGG" id="vg:5184223"/>
<keyword evidence="6" id="KW-1185">Reference proteome</keyword>
<dbReference type="OrthoDB" id="15391at10239"/>
<dbReference type="Proteomes" id="UP000202782">
    <property type="component" value="Segment"/>
</dbReference>
<dbReference type="InterPro" id="IPR009429">
    <property type="entry name" value="Baculo_LEF-11"/>
</dbReference>
<dbReference type="GeneID" id="5184223"/>
<dbReference type="Pfam" id="PF06385">
    <property type="entry name" value="Baculo_LEF-11"/>
    <property type="match status" value="1"/>
</dbReference>
<comment type="similarity">
    <text evidence="1">Belongs to the baculoviridae LEF-11 family.</text>
</comment>
<evidence type="ECO:0000256" key="3">
    <source>
        <dbReference type="ARBA" id="ARBA00023015"/>
    </source>
</evidence>
<keyword evidence="3" id="KW-0805">Transcription regulation</keyword>
<gene>
    <name evidence="5" type="primary">lef-11</name>
    <name evidence="5" type="ORF">SlGVgp049</name>
</gene>
<evidence type="ECO:0000256" key="4">
    <source>
        <dbReference type="ARBA" id="ARBA00023163"/>
    </source>
</evidence>
<evidence type="ECO:0000313" key="6">
    <source>
        <dbReference type="Proteomes" id="UP000202782"/>
    </source>
</evidence>
<accession>A5IZQ1</accession>
<dbReference type="RefSeq" id="YP_001257000.1">
    <property type="nucleotide sequence ID" value="NC_009503.1"/>
</dbReference>
<name>A5IZQ1_9BBAC</name>
<organism evidence="5 6">
    <name type="scientific">Spodoptera litura granulovirus</name>
    <dbReference type="NCBI Taxonomy" id="359919"/>
    <lineage>
        <taxon>Viruses</taxon>
        <taxon>Viruses incertae sedis</taxon>
        <taxon>Naldaviricetes</taxon>
        <taxon>Lefavirales</taxon>
        <taxon>Baculoviridae</taxon>
        <taxon>Betabaculovirus</taxon>
        <taxon>Betabaculovirus spliturae</taxon>
    </lineage>
</organism>
<dbReference type="EMBL" id="DQ288858">
    <property type="protein sequence ID" value="ABQ51992.1"/>
    <property type="molecule type" value="Genomic_DNA"/>
</dbReference>
<dbReference type="GO" id="GO:0019058">
    <property type="term" value="P:viral life cycle"/>
    <property type="evidence" value="ECO:0007669"/>
    <property type="project" value="InterPro"/>
</dbReference>
<protein>
    <recommendedName>
        <fullName evidence="2">Late expression factor 11</fullName>
    </recommendedName>
</protein>
<reference evidence="5 6" key="1">
    <citation type="journal article" date="2008" name="J. Microbiol.">
        <title>Molecular and phylogenetic characterization of Spodoptera litura granulovirus.</title>
        <authorList>
            <person name="Wang Y."/>
            <person name="Choi J.Y."/>
            <person name="Roh J.Y."/>
            <person name="Woo S.D."/>
            <person name="Jin B.R."/>
            <person name="Je Y.H."/>
        </authorList>
    </citation>
    <scope>NUCLEOTIDE SEQUENCE [LARGE SCALE GENOMIC DNA]</scope>
    <source>
        <strain evidence="5">SlGV-K1</strain>
    </source>
</reference>
<evidence type="ECO:0000313" key="5">
    <source>
        <dbReference type="EMBL" id="ABQ51992.1"/>
    </source>
</evidence>
<evidence type="ECO:0000256" key="2">
    <source>
        <dbReference type="ARBA" id="ARBA00017118"/>
    </source>
</evidence>
<evidence type="ECO:0000256" key="1">
    <source>
        <dbReference type="ARBA" id="ARBA00008271"/>
    </source>
</evidence>
<sequence>MILSKSHLYSILREVINYKKHNFDTEDVVAHVEEAAFEELFAYILRCADKIFILQPDLYESIAPHKNRIRHLLKLPKTLQEEYLYCDARLCANRSDVV</sequence>